<dbReference type="AlphaFoldDB" id="A0A5P1E4F6"/>
<evidence type="ECO:0000313" key="1">
    <source>
        <dbReference type="EMBL" id="ONK57408.1"/>
    </source>
</evidence>
<sequence>MSSFDQKLQLINHMNSLFDEGLLNEQFHQAEILRESHRNNSHFVAQFIATFCDGTQKLLADVDDILMGAYNMKNAIRPLIQYCKENDKDR</sequence>
<accession>A0A5P1E4F6</accession>
<evidence type="ECO:0000313" key="2">
    <source>
        <dbReference type="Proteomes" id="UP000243459"/>
    </source>
</evidence>
<dbReference type="InterPro" id="IPR036641">
    <property type="entry name" value="HPT_dom_sf"/>
</dbReference>
<dbReference type="Gramene" id="ONK57408">
    <property type="protein sequence ID" value="ONK57408"/>
    <property type="gene ID" value="A4U43_C09F210"/>
</dbReference>
<reference evidence="2" key="1">
    <citation type="journal article" date="2017" name="Nat. Commun.">
        <title>The asparagus genome sheds light on the origin and evolution of a young Y chromosome.</title>
        <authorList>
            <person name="Harkess A."/>
            <person name="Zhou J."/>
            <person name="Xu C."/>
            <person name="Bowers J.E."/>
            <person name="Van der Hulst R."/>
            <person name="Ayyampalayam S."/>
            <person name="Mercati F."/>
            <person name="Riccardi P."/>
            <person name="McKain M.R."/>
            <person name="Kakrana A."/>
            <person name="Tang H."/>
            <person name="Ray J."/>
            <person name="Groenendijk J."/>
            <person name="Arikit S."/>
            <person name="Mathioni S.M."/>
            <person name="Nakano M."/>
            <person name="Shan H."/>
            <person name="Telgmann-Rauber A."/>
            <person name="Kanno A."/>
            <person name="Yue Z."/>
            <person name="Chen H."/>
            <person name="Li W."/>
            <person name="Chen Y."/>
            <person name="Xu X."/>
            <person name="Zhang Y."/>
            <person name="Luo S."/>
            <person name="Chen H."/>
            <person name="Gao J."/>
            <person name="Mao Z."/>
            <person name="Pires J.C."/>
            <person name="Luo M."/>
            <person name="Kudrna D."/>
            <person name="Wing R.A."/>
            <person name="Meyers B.C."/>
            <person name="Yi K."/>
            <person name="Kong H."/>
            <person name="Lavrijsen P."/>
            <person name="Sunseri F."/>
            <person name="Falavigna A."/>
            <person name="Ye Y."/>
            <person name="Leebens-Mack J.H."/>
            <person name="Chen G."/>
        </authorList>
    </citation>
    <scope>NUCLEOTIDE SEQUENCE [LARGE SCALE GENOMIC DNA]</scope>
    <source>
        <strain evidence="2">cv. DH0086</strain>
    </source>
</reference>
<dbReference type="Proteomes" id="UP000243459">
    <property type="component" value="Chromosome 9"/>
</dbReference>
<dbReference type="EMBL" id="CM007389">
    <property type="protein sequence ID" value="ONK57408.1"/>
    <property type="molecule type" value="Genomic_DNA"/>
</dbReference>
<dbReference type="GO" id="GO:0000160">
    <property type="term" value="P:phosphorelay signal transduction system"/>
    <property type="evidence" value="ECO:0007669"/>
    <property type="project" value="InterPro"/>
</dbReference>
<protein>
    <submittedName>
        <fullName evidence="1">Uncharacterized protein</fullName>
    </submittedName>
</protein>
<name>A0A5P1E4F6_ASPOF</name>
<keyword evidence="2" id="KW-1185">Reference proteome</keyword>
<gene>
    <name evidence="1" type="ORF">A4U43_C09F210</name>
</gene>
<organism evidence="1 2">
    <name type="scientific">Asparagus officinalis</name>
    <name type="common">Garden asparagus</name>
    <dbReference type="NCBI Taxonomy" id="4686"/>
    <lineage>
        <taxon>Eukaryota</taxon>
        <taxon>Viridiplantae</taxon>
        <taxon>Streptophyta</taxon>
        <taxon>Embryophyta</taxon>
        <taxon>Tracheophyta</taxon>
        <taxon>Spermatophyta</taxon>
        <taxon>Magnoliopsida</taxon>
        <taxon>Liliopsida</taxon>
        <taxon>Asparagales</taxon>
        <taxon>Asparagaceae</taxon>
        <taxon>Asparagoideae</taxon>
        <taxon>Asparagus</taxon>
    </lineage>
</organism>
<dbReference type="Gene3D" id="1.20.120.160">
    <property type="entry name" value="HPT domain"/>
    <property type="match status" value="1"/>
</dbReference>
<proteinExistence type="predicted"/>